<proteinExistence type="predicted"/>
<dbReference type="EMBL" id="RQGA01000018">
    <property type="protein sequence ID" value="TGL35619.1"/>
    <property type="molecule type" value="Genomic_DNA"/>
</dbReference>
<dbReference type="AlphaFoldDB" id="A0A4V3JNN0"/>
<accession>A0A4V3JNN0</accession>
<sequence length="410" mass="46431">MKTYRLQSFSGSQLPDSFIKDHLTIAELERIKSKITKPFLKAWTVLHEGIAKAFDLETGKDIEIEYSRDVVKSSPSIAGLEFYEGHNKDNSKGSHRPPAGFVVKEIQIEHDGKLQKVAIGAFEEGNKSIAEKSDIVSPEFGASFMDHLSNSGRFIAKQIGEITAIALGDSSKDTPGFPGATQIAALQAFKNQNAEENKMPTREEVLTAMNTDIVREWMNKNPSVHIGMIAPEDRFMPDWIEDPTTKRGHFKNGEKTIRKALNDILEQRYKAEEKIQVLETEKTEFQKEKTRIEAIPSVISFIETKNFPETAKSILTEQIQKLDLEKYSKDKNSAIKEFIETVMEKELESISRWQGKEVADKKKAEWFTDKQTEPKKETTSAKEKKPSFVKPGSESDNKDEVSDWLPEEEG</sequence>
<evidence type="ECO:0000313" key="3">
    <source>
        <dbReference type="EMBL" id="TGL35619.1"/>
    </source>
</evidence>
<organism evidence="3 4">
    <name type="scientific">Leptospira perdikensis</name>
    <dbReference type="NCBI Taxonomy" id="2484948"/>
    <lineage>
        <taxon>Bacteria</taxon>
        <taxon>Pseudomonadati</taxon>
        <taxon>Spirochaetota</taxon>
        <taxon>Spirochaetia</taxon>
        <taxon>Leptospirales</taxon>
        <taxon>Leptospiraceae</taxon>
        <taxon>Leptospira</taxon>
    </lineage>
</organism>
<comment type="caution">
    <text evidence="3">The sequence shown here is derived from an EMBL/GenBank/DDBJ whole genome shotgun (WGS) entry which is preliminary data.</text>
</comment>
<keyword evidence="1" id="KW-0175">Coiled coil</keyword>
<feature type="coiled-coil region" evidence="1">
    <location>
        <begin position="261"/>
        <end position="295"/>
    </location>
</feature>
<keyword evidence="4" id="KW-1185">Reference proteome</keyword>
<gene>
    <name evidence="3" type="ORF">EHQ49_17740</name>
</gene>
<protein>
    <submittedName>
        <fullName evidence="3">Uncharacterized protein</fullName>
    </submittedName>
</protein>
<dbReference type="Proteomes" id="UP000298125">
    <property type="component" value="Unassembled WGS sequence"/>
</dbReference>
<name>A0A4V3JNN0_9LEPT</name>
<evidence type="ECO:0000256" key="1">
    <source>
        <dbReference type="SAM" id="Coils"/>
    </source>
</evidence>
<feature type="region of interest" description="Disordered" evidence="2">
    <location>
        <begin position="365"/>
        <end position="410"/>
    </location>
</feature>
<evidence type="ECO:0000313" key="4">
    <source>
        <dbReference type="Proteomes" id="UP000298125"/>
    </source>
</evidence>
<feature type="compositionally biased region" description="Basic and acidic residues" evidence="2">
    <location>
        <begin position="365"/>
        <end position="386"/>
    </location>
</feature>
<dbReference type="RefSeq" id="WP_135581199.1">
    <property type="nucleotide sequence ID" value="NZ_RQGA01000018.1"/>
</dbReference>
<evidence type="ECO:0000256" key="2">
    <source>
        <dbReference type="SAM" id="MobiDB-lite"/>
    </source>
</evidence>
<dbReference type="OrthoDB" id="316627at2"/>
<reference evidence="3" key="1">
    <citation type="journal article" date="2019" name="PLoS Negl. Trop. Dis.">
        <title>Revisiting the worldwide diversity of Leptospira species in the environment.</title>
        <authorList>
            <person name="Vincent A.T."/>
            <person name="Schiettekatte O."/>
            <person name="Bourhy P."/>
            <person name="Veyrier F.J."/>
            <person name="Picardeau M."/>
        </authorList>
    </citation>
    <scope>NUCLEOTIDE SEQUENCE [LARGE SCALE GENOMIC DNA]</scope>
    <source>
        <strain evidence="3">201702692</strain>
    </source>
</reference>